<evidence type="ECO:0000313" key="3">
    <source>
        <dbReference type="Proteomes" id="UP000054047"/>
    </source>
</evidence>
<proteinExistence type="predicted"/>
<organism evidence="2 3">
    <name type="scientific">Ancylostoma duodenale</name>
    <dbReference type="NCBI Taxonomy" id="51022"/>
    <lineage>
        <taxon>Eukaryota</taxon>
        <taxon>Metazoa</taxon>
        <taxon>Ecdysozoa</taxon>
        <taxon>Nematoda</taxon>
        <taxon>Chromadorea</taxon>
        <taxon>Rhabditida</taxon>
        <taxon>Rhabditina</taxon>
        <taxon>Rhabditomorpha</taxon>
        <taxon>Strongyloidea</taxon>
        <taxon>Ancylostomatidae</taxon>
        <taxon>Ancylostomatinae</taxon>
        <taxon>Ancylostoma</taxon>
    </lineage>
</organism>
<dbReference type="AlphaFoldDB" id="A0A0C2GG03"/>
<name>A0A0C2GG03_9BILA</name>
<keyword evidence="3" id="KW-1185">Reference proteome</keyword>
<reference evidence="2 3" key="1">
    <citation type="submission" date="2013-12" db="EMBL/GenBank/DDBJ databases">
        <title>Draft genome of the parsitic nematode Ancylostoma duodenale.</title>
        <authorList>
            <person name="Mitreva M."/>
        </authorList>
    </citation>
    <scope>NUCLEOTIDE SEQUENCE [LARGE SCALE GENOMIC DNA]</scope>
    <source>
        <strain evidence="2 3">Zhejiang</strain>
    </source>
</reference>
<dbReference type="EMBL" id="KN736350">
    <property type="protein sequence ID" value="KIH56046.1"/>
    <property type="molecule type" value="Genomic_DNA"/>
</dbReference>
<keyword evidence="1" id="KW-0472">Membrane</keyword>
<protein>
    <submittedName>
        <fullName evidence="2">Uncharacterized protein</fullName>
    </submittedName>
</protein>
<gene>
    <name evidence="2" type="ORF">ANCDUO_13777</name>
</gene>
<keyword evidence="1" id="KW-1133">Transmembrane helix</keyword>
<dbReference type="Proteomes" id="UP000054047">
    <property type="component" value="Unassembled WGS sequence"/>
</dbReference>
<sequence length="81" mass="9171">MSIAHLKHMRWSSLYSIVPAIFAVIGIIATLFVIIQRDSSGEGVRSRAELLVADIHDYVLCDDIRAVVQAEYHSLCHQTYR</sequence>
<feature type="transmembrane region" description="Helical" evidence="1">
    <location>
        <begin position="12"/>
        <end position="35"/>
    </location>
</feature>
<keyword evidence="1" id="KW-0812">Transmembrane</keyword>
<evidence type="ECO:0000313" key="2">
    <source>
        <dbReference type="EMBL" id="KIH56046.1"/>
    </source>
</evidence>
<evidence type="ECO:0000256" key="1">
    <source>
        <dbReference type="SAM" id="Phobius"/>
    </source>
</evidence>
<accession>A0A0C2GG03</accession>